<evidence type="ECO:0000256" key="1">
    <source>
        <dbReference type="SAM" id="MobiDB-lite"/>
    </source>
</evidence>
<sequence>MCVAVAGGAGAGCILEGPVERRGSALLRRGKVHGRGADRGSGRSAGWAKCTAVGSNGMAGTGRWSPAEFGCTVGRSRGRPHGICYRRFPEGVPKPAPKDAPDPLPPDGIVSPGQAPCPDITGDADNPSDLHPPWPYLGEGDGAA</sequence>
<organism evidence="2 3">
    <name type="scientific">Actinacidiphila cocklensis</name>
    <dbReference type="NCBI Taxonomy" id="887465"/>
    <lineage>
        <taxon>Bacteria</taxon>
        <taxon>Bacillati</taxon>
        <taxon>Actinomycetota</taxon>
        <taxon>Actinomycetes</taxon>
        <taxon>Kitasatosporales</taxon>
        <taxon>Streptomycetaceae</taxon>
        <taxon>Actinacidiphila</taxon>
    </lineage>
</organism>
<protein>
    <submittedName>
        <fullName evidence="2">Uncharacterized protein</fullName>
    </submittedName>
</protein>
<gene>
    <name evidence="2" type="ORF">SCOCK_140037</name>
</gene>
<name>A0A9W4DKH3_9ACTN</name>
<evidence type="ECO:0000313" key="2">
    <source>
        <dbReference type="EMBL" id="CAG6391839.1"/>
    </source>
</evidence>
<keyword evidence="3" id="KW-1185">Reference proteome</keyword>
<proteinExistence type="predicted"/>
<reference evidence="2" key="1">
    <citation type="submission" date="2021-05" db="EMBL/GenBank/DDBJ databases">
        <authorList>
            <person name="Arsene-Ploetze F."/>
        </authorList>
    </citation>
    <scope>NUCLEOTIDE SEQUENCE</scope>
    <source>
        <strain evidence="2">DSM 42138</strain>
    </source>
</reference>
<dbReference type="EMBL" id="CAJSLV010000042">
    <property type="protein sequence ID" value="CAG6391839.1"/>
    <property type="molecule type" value="Genomic_DNA"/>
</dbReference>
<dbReference type="AlphaFoldDB" id="A0A9W4DKH3"/>
<comment type="caution">
    <text evidence="2">The sequence shown here is derived from an EMBL/GenBank/DDBJ whole genome shotgun (WGS) entry which is preliminary data.</text>
</comment>
<feature type="region of interest" description="Disordered" evidence="1">
    <location>
        <begin position="86"/>
        <end position="144"/>
    </location>
</feature>
<evidence type="ECO:0000313" key="3">
    <source>
        <dbReference type="Proteomes" id="UP001152519"/>
    </source>
</evidence>
<accession>A0A9W4DKH3</accession>
<dbReference type="Proteomes" id="UP001152519">
    <property type="component" value="Unassembled WGS sequence"/>
</dbReference>